<dbReference type="STRING" id="27349.A0A0L6V416"/>
<dbReference type="VEuPathDB" id="FungiDB:VP01_2722g4"/>
<accession>A0A0L6V416</accession>
<evidence type="ECO:0000313" key="1">
    <source>
        <dbReference type="EMBL" id="KNZ55277.1"/>
    </source>
</evidence>
<evidence type="ECO:0000313" key="2">
    <source>
        <dbReference type="Proteomes" id="UP000037035"/>
    </source>
</evidence>
<gene>
    <name evidence="1" type="ORF">VP01_2722g4</name>
</gene>
<keyword evidence="2" id="KW-1185">Reference proteome</keyword>
<dbReference type="PANTHER" id="PTHR46579">
    <property type="entry name" value="F5/8 TYPE C DOMAIN-CONTAINING PROTEIN-RELATED"/>
    <property type="match status" value="1"/>
</dbReference>
<dbReference type="AlphaFoldDB" id="A0A0L6V416"/>
<dbReference type="OrthoDB" id="3039677at2759"/>
<name>A0A0L6V416_9BASI</name>
<comment type="caution">
    <text evidence="1">The sequence shown here is derived from an EMBL/GenBank/DDBJ whole genome shotgun (WGS) entry which is preliminary data.</text>
</comment>
<dbReference type="EMBL" id="LAVV01007638">
    <property type="protein sequence ID" value="KNZ55277.1"/>
    <property type="molecule type" value="Genomic_DNA"/>
</dbReference>
<protein>
    <submittedName>
        <fullName evidence="1">Uncharacterized protein</fullName>
    </submittedName>
</protein>
<dbReference type="PANTHER" id="PTHR46579:SF1">
    <property type="entry name" value="F5_8 TYPE C DOMAIN-CONTAINING PROTEIN"/>
    <property type="match status" value="1"/>
</dbReference>
<dbReference type="Proteomes" id="UP000037035">
    <property type="component" value="Unassembled WGS sequence"/>
</dbReference>
<proteinExistence type="predicted"/>
<reference evidence="1 2" key="1">
    <citation type="submission" date="2015-08" db="EMBL/GenBank/DDBJ databases">
        <title>Next Generation Sequencing and Analysis of the Genome of Puccinia sorghi L Schw, the Causal Agent of Maize Common Rust.</title>
        <authorList>
            <person name="Rochi L."/>
            <person name="Burguener G."/>
            <person name="Darino M."/>
            <person name="Turjanski A."/>
            <person name="Kreff E."/>
            <person name="Dieguez M.J."/>
            <person name="Sacco F."/>
        </authorList>
    </citation>
    <scope>NUCLEOTIDE SEQUENCE [LARGE SCALE GENOMIC DNA]</scope>
    <source>
        <strain evidence="1 2">RO10H11247</strain>
    </source>
</reference>
<sequence>MMHMQLGPKRKQHETRLQALWWRDSSTLADQTRLLKRHGTRWSELNRLPYWDTVKNVALGIMHNWYEGVLQHHWRIQKAIPNIFVPCGVTQVPPNLGDPKNGKLKASEWNSLFSTYLPLSLINFFIENPSQSTFRAQEDEFLNFSSLVICTNIVSSKSITNDDCNKLSKAYMLYTETSKIVFNSPKIVPNHHDFLHLPEQLRWWGPLSSVSEFSGKQINGMLQKMNTNGIIGQMEGIFMQEFCQIQQFQSQTSGLLLQNEHGAGFIQPKQKQKFIQQFMGSCFRNSTMRTRNSLYIGKSKPNWLVAYLKEGQTKYGWVTHIYRLPDLQGRILVVVKKLDDPFGGNRNESSKSFKHTLGDLGLNVITEGSEYELLDPAKLLAVCAYRHLPAWNFKHHQPSCSTSHPTRPFAAPLLC</sequence>
<organism evidence="1 2">
    <name type="scientific">Puccinia sorghi</name>
    <dbReference type="NCBI Taxonomy" id="27349"/>
    <lineage>
        <taxon>Eukaryota</taxon>
        <taxon>Fungi</taxon>
        <taxon>Dikarya</taxon>
        <taxon>Basidiomycota</taxon>
        <taxon>Pucciniomycotina</taxon>
        <taxon>Pucciniomycetes</taxon>
        <taxon>Pucciniales</taxon>
        <taxon>Pucciniaceae</taxon>
        <taxon>Puccinia</taxon>
    </lineage>
</organism>